<dbReference type="EMBL" id="CCEH01000028">
    <property type="protein sequence ID" value="CDR29201.1"/>
    <property type="molecule type" value="Genomic_DNA"/>
</dbReference>
<comment type="cofactor">
    <cofactor evidence="5">
        <name>Mg(2+)</name>
        <dbReference type="ChEBI" id="CHEBI:18420"/>
    </cofactor>
</comment>
<feature type="binding site" evidence="4">
    <location>
        <position position="72"/>
    </location>
    <ligand>
        <name>substrate</name>
    </ligand>
</feature>
<name>A0A077ULE5_9STAP</name>
<feature type="binding site" evidence="4">
    <location>
        <position position="67"/>
    </location>
    <ligand>
        <name>substrate</name>
    </ligand>
</feature>
<dbReference type="PANTHER" id="PTHR23407">
    <property type="entry name" value="ATPASE INHIBITOR/5-FORMYLTETRAHYDROFOLATE CYCLO-LIGASE"/>
    <property type="match status" value="1"/>
</dbReference>
<dbReference type="Proteomes" id="UP000044616">
    <property type="component" value="Unassembled WGS sequence"/>
</dbReference>
<dbReference type="NCBIfam" id="TIGR02727">
    <property type="entry name" value="MTHFS_bact"/>
    <property type="match status" value="1"/>
</dbReference>
<dbReference type="InterPro" id="IPR024185">
    <property type="entry name" value="FTHF_cligase-like_sf"/>
</dbReference>
<feature type="binding site" evidence="4">
    <location>
        <begin position="21"/>
        <end position="25"/>
    </location>
    <ligand>
        <name>ATP</name>
        <dbReference type="ChEBI" id="CHEBI:30616"/>
    </ligand>
</feature>
<dbReference type="AlphaFoldDB" id="A0A077ULE5"/>
<evidence type="ECO:0000313" key="7">
    <source>
        <dbReference type="Proteomes" id="UP000044616"/>
    </source>
</evidence>
<feature type="binding site" evidence="4">
    <location>
        <begin position="148"/>
        <end position="156"/>
    </location>
    <ligand>
        <name>ATP</name>
        <dbReference type="ChEBI" id="CHEBI:30616"/>
    </ligand>
</feature>
<dbReference type="GO" id="GO:0035999">
    <property type="term" value="P:tetrahydrofolate interconversion"/>
    <property type="evidence" value="ECO:0007669"/>
    <property type="project" value="TreeGrafter"/>
</dbReference>
<dbReference type="SUPFAM" id="SSF100950">
    <property type="entry name" value="NagB/RpiA/CoA transferase-like"/>
    <property type="match status" value="1"/>
</dbReference>
<sequence length="197" mass="22851">MTRIAINDIIVLNKVGDNVTKKEIRQTILHKMKNFNKSEKQKADKWLANKFFETSEYKEAITIALFLSFKHEVDTFSIISHALNQRKRVFVPEMDYLNRQMTFKEIFNLDDIEVDNKGIYFSTSEGEITNALDLVVVPGVGFQNDGYRIGYGGGYYDKFLAEYRTKTISLLYDFQLTSFESESFDQAVDKLIIYKSA</sequence>
<dbReference type="InterPro" id="IPR002698">
    <property type="entry name" value="FTHF_cligase"/>
</dbReference>
<dbReference type="PIRSF" id="PIRSF006806">
    <property type="entry name" value="FTHF_cligase"/>
    <property type="match status" value="1"/>
</dbReference>
<dbReference type="InterPro" id="IPR037171">
    <property type="entry name" value="NagB/RpiA_transferase-like"/>
</dbReference>
<dbReference type="Gene3D" id="3.40.50.10420">
    <property type="entry name" value="NagB/RpiA/CoA transferase-like"/>
    <property type="match status" value="1"/>
</dbReference>
<keyword evidence="3 4" id="KW-0067">ATP-binding</keyword>
<evidence type="ECO:0000256" key="5">
    <source>
        <dbReference type="RuleBase" id="RU361279"/>
    </source>
</evidence>
<dbReference type="GO" id="GO:0009396">
    <property type="term" value="P:folic acid-containing compound biosynthetic process"/>
    <property type="evidence" value="ECO:0007669"/>
    <property type="project" value="TreeGrafter"/>
</dbReference>
<dbReference type="GO" id="GO:0046872">
    <property type="term" value="F:metal ion binding"/>
    <property type="evidence" value="ECO:0007669"/>
    <property type="project" value="UniProtKB-KW"/>
</dbReference>
<keyword evidence="5" id="KW-0460">Magnesium</keyword>
<evidence type="ECO:0000313" key="6">
    <source>
        <dbReference type="EMBL" id="CDR29201.1"/>
    </source>
</evidence>
<dbReference type="GO" id="GO:0030272">
    <property type="term" value="F:5-formyltetrahydrofolate cyclo-ligase activity"/>
    <property type="evidence" value="ECO:0007669"/>
    <property type="project" value="UniProtKB-EC"/>
</dbReference>
<proteinExistence type="inferred from homology"/>
<keyword evidence="6" id="KW-0436">Ligase</keyword>
<dbReference type="GO" id="GO:0005524">
    <property type="term" value="F:ATP binding"/>
    <property type="evidence" value="ECO:0007669"/>
    <property type="project" value="UniProtKB-KW"/>
</dbReference>
<evidence type="ECO:0000256" key="1">
    <source>
        <dbReference type="ARBA" id="ARBA00010638"/>
    </source>
</evidence>
<evidence type="ECO:0000256" key="3">
    <source>
        <dbReference type="ARBA" id="ARBA00022840"/>
    </source>
</evidence>
<comment type="similarity">
    <text evidence="1 5">Belongs to the 5-formyltetrahydrofolate cyclo-ligase family.</text>
</comment>
<dbReference type="EC" id="6.3.3.2" evidence="5"/>
<dbReference type="Pfam" id="PF01812">
    <property type="entry name" value="5-FTHF_cyc-lig"/>
    <property type="match status" value="1"/>
</dbReference>
<keyword evidence="5" id="KW-0479">Metal-binding</keyword>
<accession>A0A077ULE5</accession>
<comment type="catalytic activity">
    <reaction evidence="5">
        <text>(6S)-5-formyl-5,6,7,8-tetrahydrofolate + ATP = (6R)-5,10-methenyltetrahydrofolate + ADP + phosphate</text>
        <dbReference type="Rhea" id="RHEA:10488"/>
        <dbReference type="ChEBI" id="CHEBI:30616"/>
        <dbReference type="ChEBI" id="CHEBI:43474"/>
        <dbReference type="ChEBI" id="CHEBI:57455"/>
        <dbReference type="ChEBI" id="CHEBI:57457"/>
        <dbReference type="ChEBI" id="CHEBI:456216"/>
        <dbReference type="EC" id="6.3.3.2"/>
    </reaction>
</comment>
<reference evidence="6 7" key="1">
    <citation type="submission" date="2014-05" db="EMBL/GenBank/DDBJ databases">
        <authorList>
            <person name="Aslett A.Martin."/>
            <person name="De Silva Nishadi"/>
        </authorList>
    </citation>
    <scope>NUCLEOTIDE SEQUENCE [LARGE SCALE GENOMIC DNA]</scope>
</reference>
<organism evidence="6 7">
    <name type="scientific">Staphylococcus schweitzeri</name>
    <dbReference type="NCBI Taxonomy" id="1654388"/>
    <lineage>
        <taxon>Bacteria</taxon>
        <taxon>Bacillati</taxon>
        <taxon>Bacillota</taxon>
        <taxon>Bacilli</taxon>
        <taxon>Bacillales</taxon>
        <taxon>Staphylococcaceae</taxon>
        <taxon>Staphylococcus</taxon>
    </lineage>
</organism>
<evidence type="ECO:0000256" key="2">
    <source>
        <dbReference type="ARBA" id="ARBA00022741"/>
    </source>
</evidence>
<evidence type="ECO:0000256" key="4">
    <source>
        <dbReference type="PIRSR" id="PIRSR006806-1"/>
    </source>
</evidence>
<protein>
    <recommendedName>
        <fullName evidence="5">5-formyltetrahydrofolate cyclo-ligase</fullName>
        <ecNumber evidence="5">6.3.3.2</ecNumber>
    </recommendedName>
</protein>
<keyword evidence="2 4" id="KW-0547">Nucleotide-binding</keyword>
<gene>
    <name evidence="6" type="primary">yqgN</name>
    <name evidence="6" type="ORF">ERS140147_02406</name>
</gene>
<dbReference type="PANTHER" id="PTHR23407:SF1">
    <property type="entry name" value="5-FORMYLTETRAHYDROFOLATE CYCLO-LIGASE"/>
    <property type="match status" value="1"/>
</dbReference>